<reference evidence="3" key="1">
    <citation type="journal article" date="2019" name="Curr. Biol.">
        <title>Genome Sequence of Striga asiatica Provides Insight into the Evolution of Plant Parasitism.</title>
        <authorList>
            <person name="Yoshida S."/>
            <person name="Kim S."/>
            <person name="Wafula E.K."/>
            <person name="Tanskanen J."/>
            <person name="Kim Y.M."/>
            <person name="Honaas L."/>
            <person name="Yang Z."/>
            <person name="Spallek T."/>
            <person name="Conn C.E."/>
            <person name="Ichihashi Y."/>
            <person name="Cheong K."/>
            <person name="Cui S."/>
            <person name="Der J.P."/>
            <person name="Gundlach H."/>
            <person name="Jiao Y."/>
            <person name="Hori C."/>
            <person name="Ishida J.K."/>
            <person name="Kasahara H."/>
            <person name="Kiba T."/>
            <person name="Kim M.S."/>
            <person name="Koo N."/>
            <person name="Laohavisit A."/>
            <person name="Lee Y.H."/>
            <person name="Lumba S."/>
            <person name="McCourt P."/>
            <person name="Mortimer J.C."/>
            <person name="Mutuku J.M."/>
            <person name="Nomura T."/>
            <person name="Sasaki-Sekimoto Y."/>
            <person name="Seto Y."/>
            <person name="Wang Y."/>
            <person name="Wakatake T."/>
            <person name="Sakakibara H."/>
            <person name="Demura T."/>
            <person name="Yamaguchi S."/>
            <person name="Yoneyama K."/>
            <person name="Manabe R.I."/>
            <person name="Nelson D.C."/>
            <person name="Schulman A.H."/>
            <person name="Timko M.P."/>
            <person name="dePamphilis C.W."/>
            <person name="Choi D."/>
            <person name="Shirasu K."/>
        </authorList>
    </citation>
    <scope>NUCLEOTIDE SEQUENCE [LARGE SCALE GENOMIC DNA]</scope>
    <source>
        <strain evidence="3">cv. UVA1</strain>
    </source>
</reference>
<organism evidence="2 3">
    <name type="scientific">Striga asiatica</name>
    <name type="common">Asiatic witchweed</name>
    <name type="synonym">Buchnera asiatica</name>
    <dbReference type="NCBI Taxonomy" id="4170"/>
    <lineage>
        <taxon>Eukaryota</taxon>
        <taxon>Viridiplantae</taxon>
        <taxon>Streptophyta</taxon>
        <taxon>Embryophyta</taxon>
        <taxon>Tracheophyta</taxon>
        <taxon>Spermatophyta</taxon>
        <taxon>Magnoliopsida</taxon>
        <taxon>eudicotyledons</taxon>
        <taxon>Gunneridae</taxon>
        <taxon>Pentapetalae</taxon>
        <taxon>asterids</taxon>
        <taxon>lamiids</taxon>
        <taxon>Lamiales</taxon>
        <taxon>Orobanchaceae</taxon>
        <taxon>Buchnereae</taxon>
        <taxon>Striga</taxon>
    </lineage>
</organism>
<keyword evidence="3" id="KW-1185">Reference proteome</keyword>
<sequence>MRRGSAPENGVAAMCNSKNKVQRLTGAAGIGRSIKKVTASGGGDRGHSRNQCGSRRSQGDMKRRLTGQRASDEECDGDKVDGVGRWRSGMEAGTSAAADE</sequence>
<evidence type="ECO:0000256" key="1">
    <source>
        <dbReference type="SAM" id="MobiDB-lite"/>
    </source>
</evidence>
<dbReference type="AlphaFoldDB" id="A0A5A7PES7"/>
<name>A0A5A7PES7_STRAF</name>
<dbReference type="EMBL" id="BKCP01004406">
    <property type="protein sequence ID" value="GER31026.1"/>
    <property type="molecule type" value="Genomic_DNA"/>
</dbReference>
<feature type="region of interest" description="Disordered" evidence="1">
    <location>
        <begin position="29"/>
        <end position="100"/>
    </location>
</feature>
<proteinExistence type="predicted"/>
<evidence type="ECO:0000313" key="2">
    <source>
        <dbReference type="EMBL" id="GER31026.1"/>
    </source>
</evidence>
<protein>
    <submittedName>
        <fullName evidence="2">DNA topoisomerase 3</fullName>
    </submittedName>
</protein>
<evidence type="ECO:0000313" key="3">
    <source>
        <dbReference type="Proteomes" id="UP000325081"/>
    </source>
</evidence>
<dbReference type="GO" id="GO:0016853">
    <property type="term" value="F:isomerase activity"/>
    <property type="evidence" value="ECO:0007669"/>
    <property type="project" value="UniProtKB-KW"/>
</dbReference>
<gene>
    <name evidence="2" type="ORF">STAS_07000</name>
</gene>
<comment type="caution">
    <text evidence="2">The sequence shown here is derived from an EMBL/GenBank/DDBJ whole genome shotgun (WGS) entry which is preliminary data.</text>
</comment>
<keyword evidence="2" id="KW-0413">Isomerase</keyword>
<dbReference type="Proteomes" id="UP000325081">
    <property type="component" value="Unassembled WGS sequence"/>
</dbReference>
<accession>A0A5A7PES7</accession>